<keyword evidence="3" id="KW-1185">Reference proteome</keyword>
<gene>
    <name evidence="2" type="ORF">PCANC_12054</name>
</gene>
<evidence type="ECO:0000256" key="1">
    <source>
        <dbReference type="SAM" id="MobiDB-lite"/>
    </source>
</evidence>
<name>A0A2N5T3N7_9BASI</name>
<protein>
    <submittedName>
        <fullName evidence="2">Uncharacterized protein</fullName>
    </submittedName>
</protein>
<dbReference type="AlphaFoldDB" id="A0A2N5T3N7"/>
<evidence type="ECO:0000313" key="2">
    <source>
        <dbReference type="EMBL" id="PLW20088.1"/>
    </source>
</evidence>
<sequence>MATDKTQQTKFPESCPSFNSASMYMYIKLSYQLWDEPHNQLAKSIPYFRPLLTSKMSLRINMADLTFHQFKALIYSYMEENRSDWEQIHKLMKTADKLHQLKWQCTIPGHSQFGANQNFCATDDTLFQRFATSAGFHHGGGTPSVEIIMQEPNDVELGKSPPVAGLASPLMINMQTPPETYLFADSKDHSASRGSLVAVAMEAKKSGQFNHQDAPSVDQVNEQKVPFVDEQPNAIVTNQARKLPKAKLICFNTRQSKNARKNSHISTGASLIATATMSQNTNNPLPLPSAHQAPQDQTGAAINAPQDVTEFDSFVRGQGQRGVRTAPQGVHQTPRLSNNRASVTPRQSVSDQAPIPVITPSRIILDTNDKIPPAQPCQQLSQEQAQLDNHHGNLDAFIQPPPPVNLPGGGDVNLPPMVAHLTHQAPPPLPRIPPAVPIPTLQSTTRGDALLQSLLASARLSPTDLQLARQLFQAPPETQWRLQVVMWMLPRSASHAGSTALGTQTLVTQSTVSNHVYGTLIQSRV</sequence>
<dbReference type="CDD" id="cd18186">
    <property type="entry name" value="BTB_POZ_ZBTB_KLHL-like"/>
    <property type="match status" value="1"/>
</dbReference>
<comment type="caution">
    <text evidence="2">The sequence shown here is derived from an EMBL/GenBank/DDBJ whole genome shotgun (WGS) entry which is preliminary data.</text>
</comment>
<accession>A0A2N5T3N7</accession>
<dbReference type="Proteomes" id="UP000235388">
    <property type="component" value="Unassembled WGS sequence"/>
</dbReference>
<feature type="compositionally biased region" description="Polar residues" evidence="1">
    <location>
        <begin position="330"/>
        <end position="351"/>
    </location>
</feature>
<organism evidence="2 3">
    <name type="scientific">Puccinia coronata f. sp. avenae</name>
    <dbReference type="NCBI Taxonomy" id="200324"/>
    <lineage>
        <taxon>Eukaryota</taxon>
        <taxon>Fungi</taxon>
        <taxon>Dikarya</taxon>
        <taxon>Basidiomycota</taxon>
        <taxon>Pucciniomycotina</taxon>
        <taxon>Pucciniomycetes</taxon>
        <taxon>Pucciniales</taxon>
        <taxon>Pucciniaceae</taxon>
        <taxon>Puccinia</taxon>
    </lineage>
</organism>
<evidence type="ECO:0000313" key="3">
    <source>
        <dbReference type="Proteomes" id="UP000235388"/>
    </source>
</evidence>
<dbReference type="EMBL" id="PGCJ01000803">
    <property type="protein sequence ID" value="PLW20088.1"/>
    <property type="molecule type" value="Genomic_DNA"/>
</dbReference>
<reference evidence="2 3" key="1">
    <citation type="submission" date="2017-11" db="EMBL/GenBank/DDBJ databases">
        <title>De novo assembly and phasing of dikaryotic genomes from two isolates of Puccinia coronata f. sp. avenae, the causal agent of oat crown rust.</title>
        <authorList>
            <person name="Miller M.E."/>
            <person name="Zhang Y."/>
            <person name="Omidvar V."/>
            <person name="Sperschneider J."/>
            <person name="Schwessinger B."/>
            <person name="Raley C."/>
            <person name="Palmer J.M."/>
            <person name="Garnica D."/>
            <person name="Upadhyaya N."/>
            <person name="Rathjen J."/>
            <person name="Taylor J.M."/>
            <person name="Park R.F."/>
            <person name="Dodds P.N."/>
            <person name="Hirsch C.D."/>
            <person name="Kianian S.F."/>
            <person name="Figueroa M."/>
        </authorList>
    </citation>
    <scope>NUCLEOTIDE SEQUENCE [LARGE SCALE GENOMIC DNA]</scope>
    <source>
        <strain evidence="2">12NC29</strain>
    </source>
</reference>
<feature type="region of interest" description="Disordered" evidence="1">
    <location>
        <begin position="279"/>
        <end position="298"/>
    </location>
</feature>
<proteinExistence type="predicted"/>
<feature type="region of interest" description="Disordered" evidence="1">
    <location>
        <begin position="319"/>
        <end position="351"/>
    </location>
</feature>